<comment type="caution">
    <text evidence="2">The sequence shown here is derived from an EMBL/GenBank/DDBJ whole genome shotgun (WGS) entry which is preliminary data.</text>
</comment>
<evidence type="ECO:0000256" key="1">
    <source>
        <dbReference type="SAM" id="Phobius"/>
    </source>
</evidence>
<reference evidence="2 3" key="1">
    <citation type="journal article" date="2019" name="Int. J. Syst. Evol. Microbiol.">
        <title>The Global Catalogue of Microorganisms (GCM) 10K type strain sequencing project: providing services to taxonomists for standard genome sequencing and annotation.</title>
        <authorList>
            <consortium name="The Broad Institute Genomics Platform"/>
            <consortium name="The Broad Institute Genome Sequencing Center for Infectious Disease"/>
            <person name="Wu L."/>
            <person name="Ma J."/>
        </authorList>
    </citation>
    <scope>NUCLEOTIDE SEQUENCE [LARGE SCALE GENOMIC DNA]</scope>
    <source>
        <strain evidence="2 3">JCM 12149</strain>
    </source>
</reference>
<feature type="transmembrane region" description="Helical" evidence="1">
    <location>
        <begin position="6"/>
        <end position="26"/>
    </location>
</feature>
<keyword evidence="1" id="KW-1133">Transmembrane helix</keyword>
<organism evidence="2 3">
    <name type="scientific">Lentibacillus halophilus</name>
    <dbReference type="NCBI Taxonomy" id="295065"/>
    <lineage>
        <taxon>Bacteria</taxon>
        <taxon>Bacillati</taxon>
        <taxon>Bacillota</taxon>
        <taxon>Bacilli</taxon>
        <taxon>Bacillales</taxon>
        <taxon>Bacillaceae</taxon>
        <taxon>Lentibacillus</taxon>
    </lineage>
</organism>
<dbReference type="Pfam" id="PF14068">
    <property type="entry name" value="YuiB"/>
    <property type="match status" value="1"/>
</dbReference>
<accession>A0ABN0Z1E4</accession>
<dbReference type="RefSeq" id="WP_343750483.1">
    <property type="nucleotide sequence ID" value="NZ_BAAADM010000002.1"/>
</dbReference>
<keyword evidence="1" id="KW-0812">Transmembrane</keyword>
<gene>
    <name evidence="2" type="ORF">GCM10008983_01210</name>
</gene>
<dbReference type="Proteomes" id="UP001501459">
    <property type="component" value="Unassembled WGS sequence"/>
</dbReference>
<evidence type="ECO:0000313" key="2">
    <source>
        <dbReference type="EMBL" id="GAA0428642.1"/>
    </source>
</evidence>
<keyword evidence="1" id="KW-0472">Membrane</keyword>
<name>A0ABN0Z1E4_9BACI</name>
<dbReference type="EMBL" id="BAAADM010000002">
    <property type="protein sequence ID" value="GAA0428642.1"/>
    <property type="molecule type" value="Genomic_DNA"/>
</dbReference>
<feature type="transmembrane region" description="Helical" evidence="1">
    <location>
        <begin position="73"/>
        <end position="95"/>
    </location>
</feature>
<proteinExistence type="predicted"/>
<feature type="transmembrane region" description="Helical" evidence="1">
    <location>
        <begin position="33"/>
        <end position="53"/>
    </location>
</feature>
<sequence>MIQFIMSILLFFVIFFGLAFILNMLVRQTWLMAIIYPFIVIMIVDDISTARYFTEPGYAFTKAAARFTEITFADITILGAGFVGTIVSGFVIRFLRKSGYQMF</sequence>
<protein>
    <submittedName>
        <fullName evidence="2">YuiB family protein</fullName>
    </submittedName>
</protein>
<dbReference type="InterPro" id="IPR025917">
    <property type="entry name" value="YuiB"/>
</dbReference>
<keyword evidence="3" id="KW-1185">Reference proteome</keyword>
<evidence type="ECO:0000313" key="3">
    <source>
        <dbReference type="Proteomes" id="UP001501459"/>
    </source>
</evidence>